<evidence type="ECO:0000256" key="1">
    <source>
        <dbReference type="ARBA" id="ARBA00022737"/>
    </source>
</evidence>
<dbReference type="InterPro" id="IPR058923">
    <property type="entry name" value="RCC1-like_dom"/>
</dbReference>
<dbReference type="Gene3D" id="2.130.10.30">
    <property type="entry name" value="Regulator of chromosome condensation 1/beta-lactamase-inhibitor protein II"/>
    <property type="match status" value="3"/>
</dbReference>
<dbReference type="InterPro" id="IPR011333">
    <property type="entry name" value="SKP1/BTB/POZ_sf"/>
</dbReference>
<organism evidence="4 5">
    <name type="scientific">Lagenidium giganteum</name>
    <dbReference type="NCBI Taxonomy" id="4803"/>
    <lineage>
        <taxon>Eukaryota</taxon>
        <taxon>Sar</taxon>
        <taxon>Stramenopiles</taxon>
        <taxon>Oomycota</taxon>
        <taxon>Peronosporomycetes</taxon>
        <taxon>Pythiales</taxon>
        <taxon>Pythiaceae</taxon>
    </lineage>
</organism>
<feature type="repeat" description="RCC1" evidence="2">
    <location>
        <begin position="1"/>
        <end position="47"/>
    </location>
</feature>
<feature type="repeat" description="RCC1" evidence="2">
    <location>
        <begin position="48"/>
        <end position="101"/>
    </location>
</feature>
<reference evidence="4" key="1">
    <citation type="submission" date="2022-11" db="EMBL/GenBank/DDBJ databases">
        <authorList>
            <person name="Morgan W.R."/>
            <person name="Tartar A."/>
        </authorList>
    </citation>
    <scope>NUCLEOTIDE SEQUENCE</scope>
    <source>
        <strain evidence="4">ARSEF 373</strain>
    </source>
</reference>
<evidence type="ECO:0000313" key="4">
    <source>
        <dbReference type="EMBL" id="DAZ94789.1"/>
    </source>
</evidence>
<feature type="domain" description="BTB" evidence="3">
    <location>
        <begin position="387"/>
        <end position="454"/>
    </location>
</feature>
<dbReference type="PANTHER" id="PTHR22872">
    <property type="entry name" value="BTK-BINDING PROTEIN-RELATED"/>
    <property type="match status" value="1"/>
</dbReference>
<dbReference type="PRINTS" id="PR00633">
    <property type="entry name" value="RCCNDNSATION"/>
</dbReference>
<gene>
    <name evidence="4" type="ORF">N0F65_002402</name>
</gene>
<dbReference type="InterPro" id="IPR009091">
    <property type="entry name" value="RCC1/BLIP-II"/>
</dbReference>
<proteinExistence type="predicted"/>
<dbReference type="InterPro" id="IPR011705">
    <property type="entry name" value="BACK"/>
</dbReference>
<protein>
    <recommendedName>
        <fullName evidence="3">BTB domain-containing protein</fullName>
    </recommendedName>
</protein>
<dbReference type="InterPro" id="IPR000408">
    <property type="entry name" value="Reg_chr_condens"/>
</dbReference>
<dbReference type="InterPro" id="IPR000210">
    <property type="entry name" value="BTB/POZ_dom"/>
</dbReference>
<keyword evidence="5" id="KW-1185">Reference proteome</keyword>
<dbReference type="InterPro" id="IPR051625">
    <property type="entry name" value="Signaling_Regulatory_Domain"/>
</dbReference>
<evidence type="ECO:0000259" key="3">
    <source>
        <dbReference type="PROSITE" id="PS50097"/>
    </source>
</evidence>
<dbReference type="CDD" id="cd14733">
    <property type="entry name" value="BACK"/>
    <property type="match status" value="1"/>
</dbReference>
<dbReference type="Proteomes" id="UP001146120">
    <property type="component" value="Unassembled WGS sequence"/>
</dbReference>
<dbReference type="SMART" id="SM00225">
    <property type="entry name" value="BTB"/>
    <property type="match status" value="1"/>
</dbReference>
<evidence type="ECO:0000256" key="2">
    <source>
        <dbReference type="PROSITE-ProRule" id="PRU00235"/>
    </source>
</evidence>
<dbReference type="Pfam" id="PF07707">
    <property type="entry name" value="BACK"/>
    <property type="match status" value="1"/>
</dbReference>
<feature type="repeat" description="RCC1" evidence="2">
    <location>
        <begin position="311"/>
        <end position="362"/>
    </location>
</feature>
<accession>A0AAV2YNV9</accession>
<comment type="caution">
    <text evidence="4">The sequence shown here is derived from an EMBL/GenBank/DDBJ whole genome shotgun (WGS) entry which is preliminary data.</text>
</comment>
<name>A0AAV2YNV9_9STRA</name>
<dbReference type="PANTHER" id="PTHR22872:SF2">
    <property type="entry name" value="INHIBITOR OF BRUTON TYROSINE KINASE"/>
    <property type="match status" value="1"/>
</dbReference>
<feature type="repeat" description="RCC1" evidence="2">
    <location>
        <begin position="154"/>
        <end position="205"/>
    </location>
</feature>
<feature type="repeat" description="RCC1" evidence="2">
    <location>
        <begin position="206"/>
        <end position="258"/>
    </location>
</feature>
<dbReference type="Pfam" id="PF00651">
    <property type="entry name" value="BTB"/>
    <property type="match status" value="1"/>
</dbReference>
<dbReference type="PROSITE" id="PS00626">
    <property type="entry name" value="RCC1_2"/>
    <property type="match status" value="2"/>
</dbReference>
<dbReference type="AlphaFoldDB" id="A0AAV2YNV9"/>
<dbReference type="PROSITE" id="PS50012">
    <property type="entry name" value="RCC1_3"/>
    <property type="match status" value="7"/>
</dbReference>
<dbReference type="Pfam" id="PF25390">
    <property type="entry name" value="WD40_RLD"/>
    <property type="match status" value="1"/>
</dbReference>
<dbReference type="Gene3D" id="1.25.40.420">
    <property type="match status" value="1"/>
</dbReference>
<feature type="repeat" description="RCC1" evidence="2">
    <location>
        <begin position="102"/>
        <end position="153"/>
    </location>
</feature>
<sequence>MSSNAYGELWLNDRTDRPNPTQIPFFDALDVVDVTCGNEYSAFLCADGRVYTCGYNDSGQCGVGSMDPCPQLVLVPALTDKRIVRLVAGNGSEHVVAISANGSIFTFGFNRRGQLGHGSMHTAVEPVEVKSLSGKVIVDAACSYFHTVVVTAEGEVYACGRNDFGQLGTTDYADRLEPIPVNYFASHRVLSIACGQYHTIAALVEGGVVAFGKNDHGQLGTENAGVTSTPVLIDRPLDSMMVSRVACGYYHSIALTVEGRLYAFGRNDHGQLGLGHNQHVRKPALIEALCKVRVADVACGCYHTLALSEEGRVYPFGRNNHGQLGLNSQVDCCSPQVVTELRGKVVTKLAAGFYHSISVLGHQLHPAQQRRSLAVDMKKLVNNPNRSDVMFVVEQRRLHAHSCILTARCDILDKMLDGRMRESSLSEIEIPDHSYEVFAAFLEYLYTDDVESVRNGQASTEFLLELLSLSDQYLDANLKRCTAHVHDCHRLKQSCLNYIIDHFGDVIATENFVSLPQPLLQEVLRLAARFGVSVKNQH</sequence>
<dbReference type="SUPFAM" id="SSF54695">
    <property type="entry name" value="POZ domain"/>
    <property type="match status" value="1"/>
</dbReference>
<keyword evidence="1" id="KW-0677">Repeat</keyword>
<reference evidence="4" key="2">
    <citation type="journal article" date="2023" name="Microbiol Resour">
        <title>Decontamination and Annotation of the Draft Genome Sequence of the Oomycete Lagenidium giganteum ARSEF 373.</title>
        <authorList>
            <person name="Morgan W.R."/>
            <person name="Tartar A."/>
        </authorList>
    </citation>
    <scope>NUCLEOTIDE SEQUENCE</scope>
    <source>
        <strain evidence="4">ARSEF 373</strain>
    </source>
</reference>
<dbReference type="SUPFAM" id="SSF50985">
    <property type="entry name" value="RCC1/BLIP-II"/>
    <property type="match status" value="2"/>
</dbReference>
<dbReference type="PROSITE" id="PS50097">
    <property type="entry name" value="BTB"/>
    <property type="match status" value="1"/>
</dbReference>
<dbReference type="EMBL" id="DAKRPA010000232">
    <property type="protein sequence ID" value="DAZ94789.1"/>
    <property type="molecule type" value="Genomic_DNA"/>
</dbReference>
<feature type="repeat" description="RCC1" evidence="2">
    <location>
        <begin position="259"/>
        <end position="310"/>
    </location>
</feature>
<evidence type="ECO:0000313" key="5">
    <source>
        <dbReference type="Proteomes" id="UP001146120"/>
    </source>
</evidence>
<dbReference type="Gene3D" id="3.30.710.10">
    <property type="entry name" value="Potassium Channel Kv1.1, Chain A"/>
    <property type="match status" value="1"/>
</dbReference>